<evidence type="ECO:0000256" key="1">
    <source>
        <dbReference type="SAM" id="Phobius"/>
    </source>
</evidence>
<dbReference type="GeneID" id="81404893"/>
<reference evidence="2" key="2">
    <citation type="journal article" date="2023" name="IMA Fungus">
        <title>Comparative genomic study of the Penicillium genus elucidates a diverse pangenome and 15 lateral gene transfer events.</title>
        <authorList>
            <person name="Petersen C."/>
            <person name="Sorensen T."/>
            <person name="Nielsen M.R."/>
            <person name="Sondergaard T.E."/>
            <person name="Sorensen J.L."/>
            <person name="Fitzpatrick D.A."/>
            <person name="Frisvad J.C."/>
            <person name="Nielsen K.L."/>
        </authorList>
    </citation>
    <scope>NUCLEOTIDE SEQUENCE</scope>
    <source>
        <strain evidence="2">IBT 22155</strain>
    </source>
</reference>
<keyword evidence="3" id="KW-1185">Reference proteome</keyword>
<gene>
    <name evidence="2" type="ORF">N7515_004979</name>
</gene>
<proteinExistence type="predicted"/>
<dbReference type="OrthoDB" id="5427091at2759"/>
<keyword evidence="1" id="KW-0472">Membrane</keyword>
<dbReference type="RefSeq" id="XP_056522673.1">
    <property type="nucleotide sequence ID" value="XM_056665723.1"/>
</dbReference>
<feature type="transmembrane region" description="Helical" evidence="1">
    <location>
        <begin position="95"/>
        <end position="119"/>
    </location>
</feature>
<dbReference type="EMBL" id="JAPQKL010000004">
    <property type="protein sequence ID" value="KAJ5135701.1"/>
    <property type="molecule type" value="Genomic_DNA"/>
</dbReference>
<keyword evidence="1" id="KW-1133">Transmembrane helix</keyword>
<accession>A0A9W9H149</accession>
<keyword evidence="1" id="KW-0812">Transmembrane</keyword>
<dbReference type="AlphaFoldDB" id="A0A9W9H149"/>
<sequence length="174" mass="19399">MDDLELLGNHSIPLNSPEPNDPLFHVCWRRQSCSYCLTGDVPCSWCAISSTCVPNPSRVPILAPIGSSGICPLGSKEEWELRAISFGCHASTLTVISVSVAVLATLALGGMVVGLVWLVRRIQRRWKEDDYEQIEVEEQEEPRGHFWGFRLASFVSLFPFQLEGTEAETRPLLQ</sequence>
<organism evidence="2 3">
    <name type="scientific">Penicillium bovifimosum</name>
    <dbReference type="NCBI Taxonomy" id="126998"/>
    <lineage>
        <taxon>Eukaryota</taxon>
        <taxon>Fungi</taxon>
        <taxon>Dikarya</taxon>
        <taxon>Ascomycota</taxon>
        <taxon>Pezizomycotina</taxon>
        <taxon>Eurotiomycetes</taxon>
        <taxon>Eurotiomycetidae</taxon>
        <taxon>Eurotiales</taxon>
        <taxon>Aspergillaceae</taxon>
        <taxon>Penicillium</taxon>
    </lineage>
</organism>
<evidence type="ECO:0000313" key="2">
    <source>
        <dbReference type="EMBL" id="KAJ5135701.1"/>
    </source>
</evidence>
<reference evidence="2" key="1">
    <citation type="submission" date="2022-11" db="EMBL/GenBank/DDBJ databases">
        <authorList>
            <person name="Petersen C."/>
        </authorList>
    </citation>
    <scope>NUCLEOTIDE SEQUENCE</scope>
    <source>
        <strain evidence="2">IBT 22155</strain>
    </source>
</reference>
<name>A0A9W9H149_9EURO</name>
<evidence type="ECO:0000313" key="3">
    <source>
        <dbReference type="Proteomes" id="UP001149079"/>
    </source>
</evidence>
<protein>
    <recommendedName>
        <fullName evidence="4">PSI domain-containing protein</fullName>
    </recommendedName>
</protein>
<comment type="caution">
    <text evidence="2">The sequence shown here is derived from an EMBL/GenBank/DDBJ whole genome shotgun (WGS) entry which is preliminary data.</text>
</comment>
<evidence type="ECO:0008006" key="4">
    <source>
        <dbReference type="Google" id="ProtNLM"/>
    </source>
</evidence>
<dbReference type="Proteomes" id="UP001149079">
    <property type="component" value="Unassembled WGS sequence"/>
</dbReference>